<dbReference type="InterPro" id="IPR002178">
    <property type="entry name" value="PTS_EIIA_type-2_dom"/>
</dbReference>
<dbReference type="STRING" id="112903.SAMN04490178_11242"/>
<organism evidence="2 3">
    <name type="scientific">Propionispora vibrioides</name>
    <dbReference type="NCBI Taxonomy" id="112903"/>
    <lineage>
        <taxon>Bacteria</taxon>
        <taxon>Bacillati</taxon>
        <taxon>Bacillota</taxon>
        <taxon>Negativicutes</taxon>
        <taxon>Selenomonadales</taxon>
        <taxon>Sporomusaceae</taxon>
        <taxon>Propionispora</taxon>
    </lineage>
</organism>
<dbReference type="OrthoDB" id="1633991at2"/>
<dbReference type="PANTHER" id="PTHR47738">
    <property type="entry name" value="PTS SYSTEM FRUCTOSE-LIKE EIIA COMPONENT-RELATED"/>
    <property type="match status" value="1"/>
</dbReference>
<dbReference type="Gene3D" id="3.40.930.10">
    <property type="entry name" value="Mannitol-specific EII, Chain A"/>
    <property type="match status" value="1"/>
</dbReference>
<dbReference type="InterPro" id="IPR051541">
    <property type="entry name" value="PTS_SugarTrans_NitroReg"/>
</dbReference>
<evidence type="ECO:0000313" key="3">
    <source>
        <dbReference type="Proteomes" id="UP000198847"/>
    </source>
</evidence>
<dbReference type="Pfam" id="PF00359">
    <property type="entry name" value="PTS_EIIA_2"/>
    <property type="match status" value="1"/>
</dbReference>
<reference evidence="2 3" key="1">
    <citation type="submission" date="2016-10" db="EMBL/GenBank/DDBJ databases">
        <authorList>
            <person name="de Groot N.N."/>
        </authorList>
    </citation>
    <scope>NUCLEOTIDE SEQUENCE [LARGE SCALE GENOMIC DNA]</scope>
    <source>
        <strain evidence="2 3">DSM 13305</strain>
    </source>
</reference>
<accession>A0A1H8VNQ3</accession>
<keyword evidence="3" id="KW-1185">Reference proteome</keyword>
<proteinExistence type="predicted"/>
<evidence type="ECO:0000259" key="1">
    <source>
        <dbReference type="PROSITE" id="PS51094"/>
    </source>
</evidence>
<feature type="domain" description="PTS EIIA type-2" evidence="1">
    <location>
        <begin position="4"/>
        <end position="151"/>
    </location>
</feature>
<dbReference type="InterPro" id="IPR016152">
    <property type="entry name" value="PTrfase/Anion_transptr"/>
</dbReference>
<evidence type="ECO:0000313" key="2">
    <source>
        <dbReference type="EMBL" id="SEP17092.1"/>
    </source>
</evidence>
<dbReference type="PROSITE" id="PS51094">
    <property type="entry name" value="PTS_EIIA_TYPE_2"/>
    <property type="match status" value="1"/>
</dbReference>
<gene>
    <name evidence="2" type="ORF">SAMN04490178_11242</name>
</gene>
<dbReference type="PANTHER" id="PTHR47738:SF3">
    <property type="entry name" value="PHOSPHOTRANSFERASE SYSTEM MANNITOL_FRUCTOSE-SPECIFIC IIA DOMAIN CONTAINING PROTEIN"/>
    <property type="match status" value="1"/>
</dbReference>
<dbReference type="Proteomes" id="UP000198847">
    <property type="component" value="Unassembled WGS sequence"/>
</dbReference>
<dbReference type="RefSeq" id="WP_091747092.1">
    <property type="nucleotide sequence ID" value="NZ_FODY01000012.1"/>
</dbReference>
<dbReference type="SUPFAM" id="SSF55804">
    <property type="entry name" value="Phoshotransferase/anion transport protein"/>
    <property type="match status" value="1"/>
</dbReference>
<dbReference type="AlphaFoldDB" id="A0A1H8VNQ3"/>
<protein>
    <submittedName>
        <fullName evidence="2">PTS system IIA component, Gat family</fullName>
    </submittedName>
</protein>
<name>A0A1H8VNQ3_9FIRM</name>
<dbReference type="EMBL" id="FODY01000012">
    <property type="protein sequence ID" value="SEP17092.1"/>
    <property type="molecule type" value="Genomic_DNA"/>
</dbReference>
<sequence length="158" mass="17143">MSKINFTETLILTGIEAKTNMEVLECMAANLCEQGMVKESYKQAIKDRENNFATGLPTSSVGVAIPHTDIEHVNQAAISVGVLKEEVNFGIMGEEESTVPVKVVFMLAMKESHAQLELLQKLMQIFQDESALTTLATAASKTVIRELVSAKLGLEGGE</sequence>
<dbReference type="CDD" id="cd00211">
    <property type="entry name" value="PTS_IIA_fru"/>
    <property type="match status" value="1"/>
</dbReference>